<reference evidence="1" key="1">
    <citation type="submission" date="2022-08" db="EMBL/GenBank/DDBJ databases">
        <title>Genome Sequence of Pycnoporus sanguineus.</title>
        <authorList>
            <person name="Buettner E."/>
        </authorList>
    </citation>
    <scope>NUCLEOTIDE SEQUENCE</scope>
    <source>
        <strain evidence="1">CG-C14</strain>
    </source>
</reference>
<evidence type="ECO:0000313" key="1">
    <source>
        <dbReference type="EMBL" id="KAJ2988426.1"/>
    </source>
</evidence>
<comment type="caution">
    <text evidence="1">The sequence shown here is derived from an EMBL/GenBank/DDBJ whole genome shotgun (WGS) entry which is preliminary data.</text>
</comment>
<protein>
    <submittedName>
        <fullName evidence="1">Uncharacterized protein</fullName>
    </submittedName>
</protein>
<keyword evidence="2" id="KW-1185">Reference proteome</keyword>
<name>A0ACC1P9Q5_9APHY</name>
<gene>
    <name evidence="1" type="ORF">NUW54_g9119</name>
</gene>
<sequence length="217" mass="24445">MRIGNKRGGESLEALRVQCPSFNPSVLPSLGVSHLRSLTIPRVSIGDDLSVLTNIQEIWMIAPRYPAPTFLPLPSSIRHLALHPLEEADNYEGVVSDLSEYYKRSGGNLEILTYHRQYDEDDESVDDIRMLYEFCASNGVEFRLMDPPYGYYAGERVPFEPVTECPRRLPYSARRSMPPEKLAAIIQTPRKRPTLTQKIARTAKKAFGNAIPAVGRP</sequence>
<organism evidence="1 2">
    <name type="scientific">Trametes sanguinea</name>
    <dbReference type="NCBI Taxonomy" id="158606"/>
    <lineage>
        <taxon>Eukaryota</taxon>
        <taxon>Fungi</taxon>
        <taxon>Dikarya</taxon>
        <taxon>Basidiomycota</taxon>
        <taxon>Agaricomycotina</taxon>
        <taxon>Agaricomycetes</taxon>
        <taxon>Polyporales</taxon>
        <taxon>Polyporaceae</taxon>
        <taxon>Trametes</taxon>
    </lineage>
</organism>
<accession>A0ACC1P9Q5</accession>
<dbReference type="EMBL" id="JANSHE010002972">
    <property type="protein sequence ID" value="KAJ2988426.1"/>
    <property type="molecule type" value="Genomic_DNA"/>
</dbReference>
<evidence type="ECO:0000313" key="2">
    <source>
        <dbReference type="Proteomes" id="UP001144978"/>
    </source>
</evidence>
<dbReference type="Proteomes" id="UP001144978">
    <property type="component" value="Unassembled WGS sequence"/>
</dbReference>
<proteinExistence type="predicted"/>